<evidence type="ECO:0000313" key="15">
    <source>
        <dbReference type="EMBL" id="MBT0961446.1"/>
    </source>
</evidence>
<dbReference type="InterPro" id="IPR037069">
    <property type="entry name" value="AcylCoA_DH/ox_N_sf"/>
</dbReference>
<feature type="domain" description="Acetyl-CoA dehydrogenase-like C-terminal" evidence="14">
    <location>
        <begin position="467"/>
        <end position="594"/>
    </location>
</feature>
<dbReference type="PANTHER" id="PTHR42803">
    <property type="entry name" value="ACYL-COA DEHYDROGENASE"/>
    <property type="match status" value="1"/>
</dbReference>
<organism evidence="15 16">
    <name type="scientific">Denitromonas iodatirespirans</name>
    <dbReference type="NCBI Taxonomy" id="2795389"/>
    <lineage>
        <taxon>Bacteria</taxon>
        <taxon>Pseudomonadati</taxon>
        <taxon>Pseudomonadota</taxon>
        <taxon>Betaproteobacteria</taxon>
        <taxon>Rhodocyclales</taxon>
        <taxon>Zoogloeaceae</taxon>
        <taxon>Denitromonas</taxon>
    </lineage>
</organism>
<protein>
    <recommendedName>
        <fullName evidence="9">3-methylmercaptopropionyl-CoA dehydrogenase</fullName>
        <ecNumber evidence="8">1.3.99.41</ecNumber>
    </recommendedName>
</protein>
<dbReference type="Gene3D" id="2.40.110.10">
    <property type="entry name" value="Butyryl-CoA Dehydrogenase, subunit A, domain 2"/>
    <property type="match status" value="1"/>
</dbReference>
<evidence type="ECO:0000313" key="16">
    <source>
        <dbReference type="Proteomes" id="UP000694660"/>
    </source>
</evidence>
<dbReference type="InterPro" id="IPR006091">
    <property type="entry name" value="Acyl-CoA_Oxase/DH_mid-dom"/>
</dbReference>
<keyword evidence="16" id="KW-1185">Reference proteome</keyword>
<keyword evidence="3 10" id="KW-0285">Flavoprotein</keyword>
<comment type="similarity">
    <text evidence="2 10">Belongs to the acyl-CoA dehydrogenase family.</text>
</comment>
<gene>
    <name evidence="15" type="ORF">I8J34_09705</name>
</gene>
<dbReference type="EMBL" id="JAEKFT010000009">
    <property type="protein sequence ID" value="MBT0961446.1"/>
    <property type="molecule type" value="Genomic_DNA"/>
</dbReference>
<dbReference type="GO" id="GO:0016627">
    <property type="term" value="F:oxidoreductase activity, acting on the CH-CH group of donors"/>
    <property type="evidence" value="ECO:0007669"/>
    <property type="project" value="InterPro"/>
</dbReference>
<evidence type="ECO:0000259" key="13">
    <source>
        <dbReference type="Pfam" id="PF02771"/>
    </source>
</evidence>
<keyword evidence="4 10" id="KW-0274">FAD</keyword>
<dbReference type="FunFam" id="2.40.110.10:FF:000031">
    <property type="entry name" value="Acyl-CoA dehydrogenase, putative"/>
    <property type="match status" value="1"/>
</dbReference>
<dbReference type="PANTHER" id="PTHR42803:SF1">
    <property type="entry name" value="BROAD-SPECIFICITY LINEAR ACYL-COA DEHYDROGENASE FADE5"/>
    <property type="match status" value="1"/>
</dbReference>
<dbReference type="InterPro" id="IPR052166">
    <property type="entry name" value="Diverse_Acyl-CoA_DH"/>
</dbReference>
<evidence type="ECO:0000259" key="12">
    <source>
        <dbReference type="Pfam" id="PF02770"/>
    </source>
</evidence>
<dbReference type="SUPFAM" id="SSF47203">
    <property type="entry name" value="Acyl-CoA dehydrogenase C-terminal domain-like"/>
    <property type="match status" value="1"/>
</dbReference>
<dbReference type="GO" id="GO:0050660">
    <property type="term" value="F:flavin adenine dinucleotide binding"/>
    <property type="evidence" value="ECO:0007669"/>
    <property type="project" value="InterPro"/>
</dbReference>
<evidence type="ECO:0000259" key="14">
    <source>
        <dbReference type="Pfam" id="PF12806"/>
    </source>
</evidence>
<evidence type="ECO:0000256" key="9">
    <source>
        <dbReference type="ARBA" id="ARBA00069043"/>
    </source>
</evidence>
<evidence type="ECO:0000256" key="5">
    <source>
        <dbReference type="ARBA" id="ARBA00023002"/>
    </source>
</evidence>
<comment type="caution">
    <text evidence="15">The sequence shown here is derived from an EMBL/GenBank/DDBJ whole genome shotgun (WGS) entry which is preliminary data.</text>
</comment>
<dbReference type="Gene3D" id="1.20.140.10">
    <property type="entry name" value="Butyryl-CoA Dehydrogenase, subunit A, domain 3"/>
    <property type="match status" value="1"/>
</dbReference>
<dbReference type="Pfam" id="PF02770">
    <property type="entry name" value="Acyl-CoA_dh_M"/>
    <property type="match status" value="1"/>
</dbReference>
<evidence type="ECO:0000256" key="6">
    <source>
        <dbReference type="ARBA" id="ARBA00051388"/>
    </source>
</evidence>
<evidence type="ECO:0000256" key="2">
    <source>
        <dbReference type="ARBA" id="ARBA00009347"/>
    </source>
</evidence>
<comment type="function">
    <text evidence="7">Involved in the assimilation of dimethylsulphoniopropionate (DMSP), an important compound in the fixation of carbon in marine phytoplankton, by mediating the conversion of 3-(methylthio)propanoyl-CoA (MMPA-CoA) to 3-(methylthio)acryloyl-CoA (MTA-CoA).</text>
</comment>
<dbReference type="InterPro" id="IPR009075">
    <property type="entry name" value="AcylCo_DH/oxidase_C"/>
</dbReference>
<evidence type="ECO:0000256" key="8">
    <source>
        <dbReference type="ARBA" id="ARBA00066694"/>
    </source>
</evidence>
<comment type="catalytic activity">
    <reaction evidence="6">
        <text>3-(methylsulfanyl)propanoyl-CoA + oxidized [electron-transfer flavoprotein] + H(+) = 3-(methylsulfanyl)acryloyl-CoA + reduced [electron-transfer flavoprotein]</text>
        <dbReference type="Rhea" id="RHEA:52612"/>
        <dbReference type="Rhea" id="RHEA-COMP:10685"/>
        <dbReference type="Rhea" id="RHEA-COMP:10686"/>
        <dbReference type="ChEBI" id="CHEBI:15378"/>
        <dbReference type="ChEBI" id="CHEBI:57692"/>
        <dbReference type="ChEBI" id="CHEBI:58307"/>
        <dbReference type="ChEBI" id="CHEBI:82815"/>
        <dbReference type="ChEBI" id="CHEBI:84994"/>
        <dbReference type="EC" id="1.3.99.41"/>
    </reaction>
    <physiologicalReaction direction="left-to-right" evidence="6">
        <dbReference type="Rhea" id="RHEA:52613"/>
    </physiologicalReaction>
</comment>
<dbReference type="RefSeq" id="WP_214361204.1">
    <property type="nucleotide sequence ID" value="NZ_JAEKFT010000009.1"/>
</dbReference>
<dbReference type="Pfam" id="PF02771">
    <property type="entry name" value="Acyl-CoA_dh_N"/>
    <property type="match status" value="1"/>
</dbReference>
<evidence type="ECO:0000256" key="10">
    <source>
        <dbReference type="RuleBase" id="RU362125"/>
    </source>
</evidence>
<feature type="domain" description="Acyl-CoA oxidase/dehydrogenase middle" evidence="12">
    <location>
        <begin position="162"/>
        <end position="270"/>
    </location>
</feature>
<evidence type="ECO:0000256" key="4">
    <source>
        <dbReference type="ARBA" id="ARBA00022827"/>
    </source>
</evidence>
<evidence type="ECO:0000259" key="11">
    <source>
        <dbReference type="Pfam" id="PF00441"/>
    </source>
</evidence>
<dbReference type="EC" id="1.3.99.41" evidence="8"/>
<dbReference type="InterPro" id="IPR036250">
    <property type="entry name" value="AcylCo_DH-like_C"/>
</dbReference>
<feature type="domain" description="Acyl-CoA dehydrogenase/oxidase C-terminal" evidence="11">
    <location>
        <begin position="284"/>
        <end position="450"/>
    </location>
</feature>
<evidence type="ECO:0000256" key="1">
    <source>
        <dbReference type="ARBA" id="ARBA00001974"/>
    </source>
</evidence>
<dbReference type="InterPro" id="IPR046373">
    <property type="entry name" value="Acyl-CoA_Oxase/DH_mid-dom_sf"/>
</dbReference>
<dbReference type="InterPro" id="IPR025878">
    <property type="entry name" value="Acyl-CoA_dh-like_C_dom"/>
</dbReference>
<sequence length="598" mass="64132">MSEYVAPIRDMQFVMKELAGLDQVGQLPSFGDATEDLVDAVLEEAGKFANGVLSPLNRAGDQIGAKWADGKVTTAPGWQDAYRQFAESGWTSLACDPEYGGQGLPKLLSTAVMEMWKSANMAFSLCPMLTNGAIEALVLRGTDEQKSTYLTRMVSGEWTGTMNLTEPQAGSDLAAVRTRAEPQADGSYKIFGQKIFITYGEHDLTDNIVHLVLARLPDAPEGVKGISLFLVPKFMVDAEGTIGARNDVHCVSIEHKLGIHASPTCVLAFGDHGGAIGYLIGEPNRGLEYMFIMMNEARFAVGMEGLALSERAYQQALGYARDRIQGTEAGVRGGGKVAIIRHPDVRRMLMSMKSQTEAMRALAYVVGAATDLAHDHPDEAVRAQQQAFVDLLIPIVKGWCTENAIDIASTGVQIHGGMGFIEETGAAQHLRDARITTIYEGTTAIQGNDLIGRKIARDGGVAMKAVIEQMRAVVVQLNDQDSPEFRAIRVAFAAGITALEEATDYVLQTYGSDIKAASVGAVPMLKLFGIVAGGWQMARAALVAQQRLGEGTGDASFYQTKIVTTRFYADHVLSQAPGLAYAVVNGAAGALALDDDQF</sequence>
<keyword evidence="5 10" id="KW-0560">Oxidoreductase</keyword>
<reference evidence="16" key="1">
    <citation type="journal article" date="2022" name="ISME J.">
        <title>Genetic and phylogenetic analysis of dissimilatory iodate-reducing bacteria identifies potential niches across the world's oceans.</title>
        <authorList>
            <person name="Reyes-Umana V."/>
            <person name="Henning Z."/>
            <person name="Lee K."/>
            <person name="Barnum T.P."/>
            <person name="Coates J.D."/>
        </authorList>
    </citation>
    <scope>NUCLEOTIDE SEQUENCE [LARGE SCALE GENOMIC DNA]</scope>
    <source>
        <strain evidence="16">IR12</strain>
    </source>
</reference>
<dbReference type="Gene3D" id="1.10.540.10">
    <property type="entry name" value="Acyl-CoA dehydrogenase/oxidase, N-terminal domain"/>
    <property type="match status" value="1"/>
</dbReference>
<dbReference type="InterPro" id="IPR013786">
    <property type="entry name" value="AcylCoA_DH/ox_N"/>
</dbReference>
<dbReference type="AlphaFoldDB" id="A0A944DAI3"/>
<dbReference type="SUPFAM" id="SSF56645">
    <property type="entry name" value="Acyl-CoA dehydrogenase NM domain-like"/>
    <property type="match status" value="1"/>
</dbReference>
<comment type="cofactor">
    <cofactor evidence="1 10">
        <name>FAD</name>
        <dbReference type="ChEBI" id="CHEBI:57692"/>
    </cofactor>
</comment>
<name>A0A944DAI3_DENI1</name>
<feature type="domain" description="Acyl-CoA dehydrogenase/oxidase N-terminal" evidence="13">
    <location>
        <begin position="76"/>
        <end position="157"/>
    </location>
</feature>
<dbReference type="Pfam" id="PF12806">
    <property type="entry name" value="Acyl-CoA_dh_C"/>
    <property type="match status" value="1"/>
</dbReference>
<dbReference type="InterPro" id="IPR009100">
    <property type="entry name" value="AcylCoA_DH/oxidase_NM_dom_sf"/>
</dbReference>
<accession>A0A944DAI3</accession>
<dbReference type="Proteomes" id="UP000694660">
    <property type="component" value="Unassembled WGS sequence"/>
</dbReference>
<dbReference type="Pfam" id="PF00441">
    <property type="entry name" value="Acyl-CoA_dh_1"/>
    <property type="match status" value="1"/>
</dbReference>
<evidence type="ECO:0000256" key="7">
    <source>
        <dbReference type="ARBA" id="ARBA00058683"/>
    </source>
</evidence>
<evidence type="ECO:0000256" key="3">
    <source>
        <dbReference type="ARBA" id="ARBA00022630"/>
    </source>
</evidence>
<proteinExistence type="inferred from homology"/>